<organism evidence="2 3">
    <name type="scientific">Danaus plexippus plexippus</name>
    <dbReference type="NCBI Taxonomy" id="278856"/>
    <lineage>
        <taxon>Eukaryota</taxon>
        <taxon>Metazoa</taxon>
        <taxon>Ecdysozoa</taxon>
        <taxon>Arthropoda</taxon>
        <taxon>Hexapoda</taxon>
        <taxon>Insecta</taxon>
        <taxon>Pterygota</taxon>
        <taxon>Neoptera</taxon>
        <taxon>Endopterygota</taxon>
        <taxon>Lepidoptera</taxon>
        <taxon>Glossata</taxon>
        <taxon>Ditrysia</taxon>
        <taxon>Papilionoidea</taxon>
        <taxon>Nymphalidae</taxon>
        <taxon>Danainae</taxon>
        <taxon>Danaini</taxon>
        <taxon>Danaina</taxon>
        <taxon>Danaus</taxon>
        <taxon>Danaus</taxon>
    </lineage>
</organism>
<sequence length="118" mass="13007">MAGGLFAINRQYYWELGAYDEQMAGWGGREPGDVVPDMAVSKATYIRIPSPLDIKFKTIKSGGTLETVPCSRVGHVFRAFHPYGLPAHTDTHGTHRLTLYTASTAHNTLGTGHYTRQI</sequence>
<evidence type="ECO:0000313" key="2">
    <source>
        <dbReference type="EMBL" id="OWR44626.1"/>
    </source>
</evidence>
<accession>A0A212ET04</accession>
<reference evidence="2 3" key="1">
    <citation type="journal article" date="2011" name="Cell">
        <title>The monarch butterfly genome yields insights into long-distance migration.</title>
        <authorList>
            <person name="Zhan S."/>
            <person name="Merlin C."/>
            <person name="Boore J.L."/>
            <person name="Reppert S.M."/>
        </authorList>
    </citation>
    <scope>NUCLEOTIDE SEQUENCE [LARGE SCALE GENOMIC DNA]</scope>
    <source>
        <strain evidence="2">F-2</strain>
    </source>
</reference>
<comment type="caution">
    <text evidence="2">The sequence shown here is derived from an EMBL/GenBank/DDBJ whole genome shotgun (WGS) entry which is preliminary data.</text>
</comment>
<dbReference type="PANTHER" id="PTHR11675">
    <property type="entry name" value="N-ACETYLGALACTOSAMINYLTRANSFERASE"/>
    <property type="match status" value="1"/>
</dbReference>
<gene>
    <name evidence="2" type="ORF">KGM_202133</name>
</gene>
<name>A0A212ET04_DANPL</name>
<keyword evidence="1" id="KW-1015">Disulfide bond</keyword>
<dbReference type="EMBL" id="AGBW02012667">
    <property type="protein sequence ID" value="OWR44626.1"/>
    <property type="molecule type" value="Genomic_DNA"/>
</dbReference>
<evidence type="ECO:0000256" key="1">
    <source>
        <dbReference type="ARBA" id="ARBA00023157"/>
    </source>
</evidence>
<dbReference type="eggNOG" id="KOG3736">
    <property type="taxonomic scope" value="Eukaryota"/>
</dbReference>
<dbReference type="InParanoid" id="A0A212ET04"/>
<protein>
    <submittedName>
        <fullName evidence="2">N-acetylgalactosaminyltransferase</fullName>
    </submittedName>
</protein>
<dbReference type="GO" id="GO:0006493">
    <property type="term" value="P:protein O-linked glycosylation"/>
    <property type="evidence" value="ECO:0007669"/>
    <property type="project" value="TreeGrafter"/>
</dbReference>
<dbReference type="KEGG" id="dpl:KGM_202133"/>
<dbReference type="InterPro" id="IPR029044">
    <property type="entry name" value="Nucleotide-diphossugar_trans"/>
</dbReference>
<dbReference type="GO" id="GO:0005794">
    <property type="term" value="C:Golgi apparatus"/>
    <property type="evidence" value="ECO:0007669"/>
    <property type="project" value="TreeGrafter"/>
</dbReference>
<dbReference type="AlphaFoldDB" id="A0A212ET04"/>
<dbReference type="PANTHER" id="PTHR11675:SF43">
    <property type="entry name" value="POLYPEPTIDE N-ACETYLGALACTOSAMINYLTRANSFERASE 1"/>
    <property type="match status" value="1"/>
</dbReference>
<proteinExistence type="predicted"/>
<dbReference type="GO" id="GO:0004653">
    <property type="term" value="F:polypeptide N-acetylgalactosaminyltransferase activity"/>
    <property type="evidence" value="ECO:0007669"/>
    <property type="project" value="TreeGrafter"/>
</dbReference>
<evidence type="ECO:0000313" key="3">
    <source>
        <dbReference type="Proteomes" id="UP000007151"/>
    </source>
</evidence>
<keyword evidence="3" id="KW-1185">Reference proteome</keyword>
<dbReference type="Proteomes" id="UP000007151">
    <property type="component" value="Unassembled WGS sequence"/>
</dbReference>
<dbReference type="Gene3D" id="3.90.550.10">
    <property type="entry name" value="Spore Coat Polysaccharide Biosynthesis Protein SpsA, Chain A"/>
    <property type="match status" value="1"/>
</dbReference>